<evidence type="ECO:0000313" key="1">
    <source>
        <dbReference type="Proteomes" id="UP000887565"/>
    </source>
</evidence>
<organism evidence="1 2">
    <name type="scientific">Romanomermis culicivorax</name>
    <name type="common">Nematode worm</name>
    <dbReference type="NCBI Taxonomy" id="13658"/>
    <lineage>
        <taxon>Eukaryota</taxon>
        <taxon>Metazoa</taxon>
        <taxon>Ecdysozoa</taxon>
        <taxon>Nematoda</taxon>
        <taxon>Enoplea</taxon>
        <taxon>Dorylaimia</taxon>
        <taxon>Mermithida</taxon>
        <taxon>Mermithoidea</taxon>
        <taxon>Mermithidae</taxon>
        <taxon>Romanomermis</taxon>
    </lineage>
</organism>
<name>A0A915KMC7_ROMCU</name>
<sequence>MTDASKTKGVNFRGSCDGHYRNLRCSDGICDDLAMGMTKNILWKKIFACVYFSTVNCASKEQIESCLVFENFAVQLYHFSSENKIIAIGACANI</sequence>
<dbReference type="WBParaSite" id="nRc.2.0.1.t39997-RA">
    <property type="protein sequence ID" value="nRc.2.0.1.t39997-RA"/>
    <property type="gene ID" value="nRc.2.0.1.g39997"/>
</dbReference>
<proteinExistence type="predicted"/>
<reference evidence="2" key="1">
    <citation type="submission" date="2022-11" db="UniProtKB">
        <authorList>
            <consortium name="WormBaseParasite"/>
        </authorList>
    </citation>
    <scope>IDENTIFICATION</scope>
</reference>
<dbReference type="Proteomes" id="UP000887565">
    <property type="component" value="Unplaced"/>
</dbReference>
<accession>A0A915KMC7</accession>
<evidence type="ECO:0000313" key="2">
    <source>
        <dbReference type="WBParaSite" id="nRc.2.0.1.t39997-RA"/>
    </source>
</evidence>
<keyword evidence="1" id="KW-1185">Reference proteome</keyword>
<dbReference type="AlphaFoldDB" id="A0A915KMC7"/>
<protein>
    <submittedName>
        <fullName evidence="2">Uncharacterized protein</fullName>
    </submittedName>
</protein>